<dbReference type="Proteomes" id="UP001225761">
    <property type="component" value="Unassembled WGS sequence"/>
</dbReference>
<protein>
    <submittedName>
        <fullName evidence="1">DUF4276 family protein</fullName>
    </submittedName>
</protein>
<dbReference type="EMBL" id="JASHIE010000025">
    <property type="protein sequence ID" value="MDI9877711.1"/>
    <property type="molecule type" value="Genomic_DNA"/>
</dbReference>
<dbReference type="Pfam" id="PF14103">
    <property type="entry name" value="DUF4276"/>
    <property type="match status" value="1"/>
</dbReference>
<keyword evidence="2" id="KW-1185">Reference proteome</keyword>
<reference evidence="1 2" key="1">
    <citation type="submission" date="2023-05" db="EMBL/GenBank/DDBJ databases">
        <title>Novel species of genus Flectobacillus isolated from stream in China.</title>
        <authorList>
            <person name="Lu H."/>
        </authorList>
    </citation>
    <scope>NUCLEOTIDE SEQUENCE [LARGE SCALE GENOMIC DNA]</scope>
    <source>
        <strain evidence="1 2">LFS242W</strain>
    </source>
</reference>
<accession>A0ABT6Z998</accession>
<sequence length="211" mass="24328">MVDVSILVEGGVHPHSNASADTFDNSEKLRESFQTLLSKGVQDDRIQIKIDTKGSYTSIIKIPLHSSQLALLDLDGDQSQRTVRLKEYQLDKHQDFVFFMIQAMESWILSQPDAIEKTFEEYTKILEDSLAEFQALKDASPEDISNPSEVLNSLLQSYFEYEKAGKIKKLKYGKLKNSHLMIQQLDPEILEYQFEDFHYLLNKIKELLIHA</sequence>
<proteinExistence type="predicted"/>
<dbReference type="RefSeq" id="WP_283383735.1">
    <property type="nucleotide sequence ID" value="NZ_JASHIE010000025.1"/>
</dbReference>
<organism evidence="1 2">
    <name type="scientific">Flectobacillus rivi</name>
    <dbReference type="NCBI Taxonomy" id="2984209"/>
    <lineage>
        <taxon>Bacteria</taxon>
        <taxon>Pseudomonadati</taxon>
        <taxon>Bacteroidota</taxon>
        <taxon>Cytophagia</taxon>
        <taxon>Cytophagales</taxon>
        <taxon>Flectobacillaceae</taxon>
        <taxon>Flectobacillus</taxon>
    </lineage>
</organism>
<dbReference type="InterPro" id="IPR025455">
    <property type="entry name" value="DUF4276"/>
</dbReference>
<comment type="caution">
    <text evidence="1">The sequence shown here is derived from an EMBL/GenBank/DDBJ whole genome shotgun (WGS) entry which is preliminary data.</text>
</comment>
<gene>
    <name evidence="1" type="ORF">QM481_24425</name>
</gene>
<evidence type="ECO:0000313" key="2">
    <source>
        <dbReference type="Proteomes" id="UP001225761"/>
    </source>
</evidence>
<evidence type="ECO:0000313" key="1">
    <source>
        <dbReference type="EMBL" id="MDI9877711.1"/>
    </source>
</evidence>
<name>A0ABT6Z998_9BACT</name>